<proteinExistence type="predicted"/>
<keyword evidence="2" id="KW-1185">Reference proteome</keyword>
<evidence type="ECO:0000313" key="1">
    <source>
        <dbReference type="EMBL" id="CAH1101824.1"/>
    </source>
</evidence>
<dbReference type="AlphaFoldDB" id="A0A9P0G4M4"/>
<sequence length="111" mass="14119">MKNYRKRCRPRKAWNEKINHKSIGQMKEEKQLKWFDQLHRMAPERITKKIEEPRWYGNRKLRRARKIMEDIIKEIAQKIEKNYNTYRIKWIYREKEESNIIMKKCIRHLRF</sequence>
<reference evidence="1" key="1">
    <citation type="submission" date="2022-01" db="EMBL/GenBank/DDBJ databases">
        <authorList>
            <person name="King R."/>
        </authorList>
    </citation>
    <scope>NUCLEOTIDE SEQUENCE</scope>
</reference>
<name>A0A9P0G4M4_9CUCU</name>
<protein>
    <submittedName>
        <fullName evidence="1">Uncharacterized protein</fullName>
    </submittedName>
</protein>
<gene>
    <name evidence="1" type="ORF">PSYICH_LOCUS3028</name>
</gene>
<organism evidence="1 2">
    <name type="scientific">Psylliodes chrysocephalus</name>
    <dbReference type="NCBI Taxonomy" id="3402493"/>
    <lineage>
        <taxon>Eukaryota</taxon>
        <taxon>Metazoa</taxon>
        <taxon>Ecdysozoa</taxon>
        <taxon>Arthropoda</taxon>
        <taxon>Hexapoda</taxon>
        <taxon>Insecta</taxon>
        <taxon>Pterygota</taxon>
        <taxon>Neoptera</taxon>
        <taxon>Endopterygota</taxon>
        <taxon>Coleoptera</taxon>
        <taxon>Polyphaga</taxon>
        <taxon>Cucujiformia</taxon>
        <taxon>Chrysomeloidea</taxon>
        <taxon>Chrysomelidae</taxon>
        <taxon>Galerucinae</taxon>
        <taxon>Alticini</taxon>
        <taxon>Psylliodes</taxon>
    </lineage>
</organism>
<evidence type="ECO:0000313" key="2">
    <source>
        <dbReference type="Proteomes" id="UP001153636"/>
    </source>
</evidence>
<dbReference type="EMBL" id="OV651824">
    <property type="protein sequence ID" value="CAH1101824.1"/>
    <property type="molecule type" value="Genomic_DNA"/>
</dbReference>
<accession>A0A9P0G4M4</accession>
<dbReference type="Proteomes" id="UP001153636">
    <property type="component" value="Chromosome 12"/>
</dbReference>